<dbReference type="InterPro" id="IPR050557">
    <property type="entry name" value="RTX_toxin/Mannuronan_C5-epim"/>
</dbReference>
<dbReference type="PANTHER" id="PTHR38340">
    <property type="entry name" value="S-LAYER PROTEIN"/>
    <property type="match status" value="1"/>
</dbReference>
<dbReference type="InterPro" id="IPR001343">
    <property type="entry name" value="Hemolysn_Ca-bd"/>
</dbReference>
<name>A0A7W2EWP5_9BURK</name>
<dbReference type="InterPro" id="IPR025282">
    <property type="entry name" value="DUF4214"/>
</dbReference>
<dbReference type="Pfam" id="PF00353">
    <property type="entry name" value="HemolysinCabind"/>
    <property type="match status" value="4"/>
</dbReference>
<evidence type="ECO:0000259" key="3">
    <source>
        <dbReference type="Pfam" id="PF13946"/>
    </source>
</evidence>
<dbReference type="SUPFAM" id="SSF51120">
    <property type="entry name" value="beta-Roll"/>
    <property type="match status" value="1"/>
</dbReference>
<gene>
    <name evidence="4" type="ORF">H3H37_23455</name>
</gene>
<dbReference type="Pfam" id="PF13946">
    <property type="entry name" value="DUF4214"/>
    <property type="match status" value="1"/>
</dbReference>
<dbReference type="AlphaFoldDB" id="A0A7W2EWP5"/>
<evidence type="ECO:0000313" key="4">
    <source>
        <dbReference type="EMBL" id="MBA5640023.1"/>
    </source>
</evidence>
<dbReference type="PRINTS" id="PR00313">
    <property type="entry name" value="CABNDNGRPT"/>
</dbReference>
<organism evidence="4 5">
    <name type="scientific">Rugamonas brunnea</name>
    <dbReference type="NCBI Taxonomy" id="2758569"/>
    <lineage>
        <taxon>Bacteria</taxon>
        <taxon>Pseudomonadati</taxon>
        <taxon>Pseudomonadota</taxon>
        <taxon>Betaproteobacteria</taxon>
        <taxon>Burkholderiales</taxon>
        <taxon>Oxalobacteraceae</taxon>
        <taxon>Telluria group</taxon>
        <taxon>Rugamonas</taxon>
    </lineage>
</organism>
<dbReference type="InterPro" id="IPR038255">
    <property type="entry name" value="PBS_linker_sf"/>
</dbReference>
<keyword evidence="5" id="KW-1185">Reference proteome</keyword>
<evidence type="ECO:0000256" key="1">
    <source>
        <dbReference type="ARBA" id="ARBA00004613"/>
    </source>
</evidence>
<proteinExistence type="predicted"/>
<evidence type="ECO:0000313" key="5">
    <source>
        <dbReference type="Proteomes" id="UP000534388"/>
    </source>
</evidence>
<dbReference type="Gene3D" id="2.150.10.10">
    <property type="entry name" value="Serralysin-like metalloprotease, C-terminal"/>
    <property type="match status" value="1"/>
</dbReference>
<dbReference type="GO" id="GO:0005576">
    <property type="term" value="C:extracellular region"/>
    <property type="evidence" value="ECO:0007669"/>
    <property type="project" value="UniProtKB-SubCell"/>
</dbReference>
<dbReference type="Proteomes" id="UP000534388">
    <property type="component" value="Unassembled WGS sequence"/>
</dbReference>
<dbReference type="Gene3D" id="1.10.3130.20">
    <property type="entry name" value="Phycobilisome linker domain"/>
    <property type="match status" value="1"/>
</dbReference>
<evidence type="ECO:0000256" key="2">
    <source>
        <dbReference type="ARBA" id="ARBA00022525"/>
    </source>
</evidence>
<dbReference type="GO" id="GO:0005509">
    <property type="term" value="F:calcium ion binding"/>
    <property type="evidence" value="ECO:0007669"/>
    <property type="project" value="InterPro"/>
</dbReference>
<accession>A0A7W2EWP5</accession>
<dbReference type="InterPro" id="IPR011049">
    <property type="entry name" value="Serralysin-like_metalloprot_C"/>
</dbReference>
<reference evidence="4 5" key="1">
    <citation type="submission" date="2020-07" db="EMBL/GenBank/DDBJ databases">
        <title>Novel species isolated from subtropical streams in China.</title>
        <authorList>
            <person name="Lu H."/>
        </authorList>
    </citation>
    <scope>NUCLEOTIDE SEQUENCE [LARGE SCALE GENOMIC DNA]</scope>
    <source>
        <strain evidence="4 5">LX20W</strain>
    </source>
</reference>
<comment type="caution">
    <text evidence="4">The sequence shown here is derived from an EMBL/GenBank/DDBJ whole genome shotgun (WGS) entry which is preliminary data.</text>
</comment>
<keyword evidence="2" id="KW-0964">Secreted</keyword>
<sequence length="1163" mass="113300">MATNTELVQQLYVAYYNRPADVDGLAFYVKALDSGATVAEIAKNFATGPEYVATFAGMQADEIIDTIYVNLFGRHADKTGLNFWGNELTSGISPLDVIVRNIAAGALNADGTLNADGKVYANKVAAAVAFTKEIDTVGNEQERVAYASGHVNGLAKTFLAGVTDDASLVAATNAIHTTGVALVDAYTPVTTTALTTGVDLLTGTSGNDVFNGVIGTGDTLNALDSIDGGAGADTLNVLDVVGGTAIPTSAVIKNVETIAIRSAGATTFDATADANITGLTKIAVTQAAAATITAGSTTAIAISGATGAIEGHGGSTQTVSTSTGNAITLDGAAGAISVTDTKQGAAVVGIDGGTNVAVTASGVSTGTVTIGHTTHATGDVIVSSTGAAFASAGVTLGAIGVEGGATVSVTQAATSDASAAAKDTGATGHAIVESAVTIAGTKTTSVTVQQTATAAGKDAVAAAAGASTVDVVTFAAMAKGDTITVGGLTFTAAKALTAAEAAAAFADLSAGTHQGNAAASNGTYSGSFSTKFNSGDIVVSGTNQTVTFTSAAKDGSATIVTAGSAAAPAVSETTAGSAANDATTGVLAVTAGQVLITSTDNKITTVTLDGYGASSSVSSEALSTLSLAHSDASLAIVNGTATTLGLTLDGVGVAAHAALDLGTTYTTLNITTANANSAVDLSNDGNVAALNVAGTNVVNLLGSAALSGLKTVTVTGSAGVKVDASGANVTAVDTSGTTGNSSVTVNGQKATFTGGAGVDTVTLSTTAPAKAIALGAGDDVLKLAAGTTSIASTGSLAGGDGTDTIVFADAADANVAAGATLDGAFASKISGFEVLGLTTFGADNTVNLHNLDDINSIVIGGSTAGTLTLDKLLANSTVEFDGASAGTVVAKLADTSGTADVLNVVTKVADVATGFNKLVADGVETFNLTATDTNDDADATTVAQHTIDLQGDSVKSIVVSGNADVVLTGHLVADAINVKLALVDATAMTGALTATTNGTLAETIKGGAGADTLTAIGNGDTLNGGAGNDKLVAQGDLDILTGGAGNDKFDVSHATTNVNSYATITDLTAGDSIVFSAAATFAASKVVLGDTAVFQDYANAAIKATANGDLSWFQIGGNTYIVEHDSGASTSFVNGQDMIVKITGTVDLSHASLNTTDHILLVH</sequence>
<comment type="subcellular location">
    <subcellularLocation>
        <location evidence="1">Secreted</location>
    </subcellularLocation>
</comment>
<protein>
    <submittedName>
        <fullName evidence="4">DUF4214 domain-containing protein</fullName>
    </submittedName>
</protein>
<dbReference type="PANTHER" id="PTHR38340:SF1">
    <property type="entry name" value="S-LAYER PROTEIN"/>
    <property type="match status" value="1"/>
</dbReference>
<feature type="domain" description="DUF4214" evidence="3">
    <location>
        <begin position="3"/>
        <end position="55"/>
    </location>
</feature>
<dbReference type="EMBL" id="JACEZT010000023">
    <property type="protein sequence ID" value="MBA5640023.1"/>
    <property type="molecule type" value="Genomic_DNA"/>
</dbReference>